<keyword evidence="3" id="KW-1185">Reference proteome</keyword>
<evidence type="ECO:0000313" key="3">
    <source>
        <dbReference type="Proteomes" id="UP000632377"/>
    </source>
</evidence>
<accession>A0ABS1T5I1</accession>
<evidence type="ECO:0000256" key="1">
    <source>
        <dbReference type="SAM" id="MobiDB-lite"/>
    </source>
</evidence>
<name>A0ABS1T5I1_9CLOT</name>
<reference evidence="2 3" key="1">
    <citation type="submission" date="2021-01" db="EMBL/GenBank/DDBJ databases">
        <title>Genome public.</title>
        <authorList>
            <person name="Liu C."/>
            <person name="Sun Q."/>
        </authorList>
    </citation>
    <scope>NUCLEOTIDE SEQUENCE [LARGE SCALE GENOMIC DNA]</scope>
    <source>
        <strain evidence="2 3">YIM B02515</strain>
    </source>
</reference>
<dbReference type="EMBL" id="JAESWC010000001">
    <property type="protein sequence ID" value="MBL4934377.1"/>
    <property type="molecule type" value="Genomic_DNA"/>
</dbReference>
<dbReference type="Proteomes" id="UP000632377">
    <property type="component" value="Unassembled WGS sequence"/>
</dbReference>
<dbReference type="RefSeq" id="WP_202747016.1">
    <property type="nucleotide sequence ID" value="NZ_JAESWC010000001.1"/>
</dbReference>
<sequence length="51" mass="6034">MKEKDKQKEPNLTFSDDWGYLGFEIDKNDGKDPKILESPFSNNDDRNNKDR</sequence>
<comment type="caution">
    <text evidence="2">The sequence shown here is derived from an EMBL/GenBank/DDBJ whole genome shotgun (WGS) entry which is preliminary data.</text>
</comment>
<proteinExistence type="predicted"/>
<protein>
    <submittedName>
        <fullName evidence="2">Uncharacterized protein</fullName>
    </submittedName>
</protein>
<gene>
    <name evidence="2" type="ORF">JK636_01245</name>
</gene>
<organism evidence="2 3">
    <name type="scientific">Clostridium rhizosphaerae</name>
    <dbReference type="NCBI Taxonomy" id="2803861"/>
    <lineage>
        <taxon>Bacteria</taxon>
        <taxon>Bacillati</taxon>
        <taxon>Bacillota</taxon>
        <taxon>Clostridia</taxon>
        <taxon>Eubacteriales</taxon>
        <taxon>Clostridiaceae</taxon>
        <taxon>Clostridium</taxon>
    </lineage>
</organism>
<evidence type="ECO:0000313" key="2">
    <source>
        <dbReference type="EMBL" id="MBL4934377.1"/>
    </source>
</evidence>
<feature type="region of interest" description="Disordered" evidence="1">
    <location>
        <begin position="25"/>
        <end position="51"/>
    </location>
</feature>
<feature type="compositionally biased region" description="Basic and acidic residues" evidence="1">
    <location>
        <begin position="25"/>
        <end position="35"/>
    </location>
</feature>